<dbReference type="Gene3D" id="2.40.128.130">
    <property type="entry name" value="Autotransporter beta-domain"/>
    <property type="match status" value="1"/>
</dbReference>
<evidence type="ECO:0000256" key="8">
    <source>
        <dbReference type="ARBA" id="ARBA00022692"/>
    </source>
</evidence>
<feature type="compositionally biased region" description="Basic residues" evidence="21">
    <location>
        <begin position="1457"/>
        <end position="1466"/>
    </location>
</feature>
<dbReference type="Gene3D" id="4.10.1240.40">
    <property type="match status" value="1"/>
</dbReference>
<dbReference type="InterPro" id="IPR000710">
    <property type="entry name" value="Peptidase_S6"/>
</dbReference>
<evidence type="ECO:0000256" key="18">
    <source>
        <dbReference type="ARBA" id="ARBA00037031"/>
    </source>
</evidence>
<dbReference type="InterPro" id="IPR011050">
    <property type="entry name" value="Pectin_lyase_fold/virulence"/>
</dbReference>
<dbReference type="SMART" id="SM00869">
    <property type="entry name" value="Autotransporter"/>
    <property type="match status" value="1"/>
</dbReference>
<evidence type="ECO:0000256" key="22">
    <source>
        <dbReference type="SAM" id="SignalP"/>
    </source>
</evidence>
<dbReference type="CDD" id="cd01343">
    <property type="entry name" value="PL1_Passenger_AT"/>
    <property type="match status" value="1"/>
</dbReference>
<dbReference type="SUPFAM" id="SSF51126">
    <property type="entry name" value="Pectin lyase-like"/>
    <property type="match status" value="1"/>
</dbReference>
<keyword evidence="9 22" id="KW-0732">Signal</keyword>
<dbReference type="EC" id="3.4.21.72" evidence="19"/>
<dbReference type="GO" id="GO:0005576">
    <property type="term" value="C:extracellular region"/>
    <property type="evidence" value="ECO:0007669"/>
    <property type="project" value="UniProtKB-SubCell"/>
</dbReference>
<feature type="compositionally biased region" description="Polar residues" evidence="21">
    <location>
        <begin position="1315"/>
        <end position="1352"/>
    </location>
</feature>
<dbReference type="SUPFAM" id="SSF103515">
    <property type="entry name" value="Autotransporter"/>
    <property type="match status" value="1"/>
</dbReference>
<dbReference type="InterPro" id="IPR012332">
    <property type="entry name" value="Autotransporter_pectin_lyase_C"/>
</dbReference>
<feature type="compositionally biased region" description="Basic and acidic residues" evidence="21">
    <location>
        <begin position="1103"/>
        <end position="1115"/>
    </location>
</feature>
<keyword evidence="14" id="KW-0472">Membrane</keyword>
<dbReference type="InterPro" id="IPR036709">
    <property type="entry name" value="Autotransporte_beta_dom_sf"/>
</dbReference>
<keyword evidence="10" id="KW-0574">Periplasm</keyword>
<sequence length="1780" mass="196181">MLNKKFKLNFIALTVAYALAPYTEAALVRDDVDYQIFRDFAENKGRFSVGATNVEVRDKNNHSLGNALPNGIPMIDFSVVDVNKRIGTLVDPQYIVSVKHAHQYMNDFYFGHYNGHRDVSDDENKYSVVTQNNVNPNEGWHVDKRLDDYNMPRLNKFVTEVAPTTPTLAGDDLETYKDKEKYLSFVRVGAGTQFVYEKDTYYTTNSTIIDKKTENGRDIKFLADAYRYAIGGTPYKGINIDPSQSKKGLIGFGDSRQHPNAKDVLSQDPLTNYGVLGDSGSPLFAFDKQQNKWVFIGPYTYWAGYGKKSWQEWNIYKKDFADTIHSRDNAKPVPFSTSEYRWTTTGNSSQIKNNQKTISVNLPNSEEKLVNYQQKEKENTGQNVIFEGNGNSKNTLVLENNINQGAGGLFFKGNYEVKGKTDDITWVGGGISVAEGKTVTWKVHNPQSDRLAKIGKGTLIVEGKGENKGSLKVGDGTVILKQQADANNKVKAFSQVGIVSGRSTVVLNDDKQVDPNSIYFGFRGGRLDLNGNSLTFDHIRNIDDGARIVNHNTSKTSTVTITGESLITDPNKINPYYIKAREEDNPYAFRRIKDGGQLYLNEENYTYYALRKGAKANLQLPYNDNESNETWLYMGKDKNEAQKKTMEYINNSRMNGFNGYFGEEEGKNNGNLNVTFKGKTDQNRFLLTGGTNLNGELKVEKGTLFLSGRPTPHARDIAGISSTEKDKHFAENNEVVVEDDWINRNFKATNINVTNNATLYSGRNVANITSNITASDNAKVHIGYKAGDTVCVRSDYTGYVTCTTDKLSDKALNSFNATNVSGNVNLSGNANFVLGKANLFGTISGTGNSQVRLTENSHWHLTGDSNVNQLNLDKGHIHLNNVSDATKATKYHTLNISNLSGNGSFYYLTDLSKKQGDKVVVTKSATGNFTLQVADKTGEPTKNELTLFDASNATRNNLEVTLANGKVDRGAWSYTLKESSGRYYLHNPEVEKRNQTVDTTNITTPNNIQADVPSVPSNNEEIARVEAPVPPPAPATPSETTEKVAENSPQESETVEKNEQDATETTAQNGEVAKEAKSNVKANTQTNEVAQSGSETEETQTTETKETAKVEKDEIQEAPQMASETAPKQAEPAPEKVSTDTKVEETQVQAQPQTQSTTVAAEDTTTPNGKPSEETQPSEKTNAEPVTSVSQNQPEKTVSQSTKDKVVVEKEETAKVEKEKTQEAPQVASQASPKQEQSETVQPQTALESENVPTVNNAKEVQAQLQTQPSATVSTEQPAKETSSNVEQPAPENSINTGSATAIKETAEKSDKPQTETVATTEDASQHKANTVADNSVANNSTSVKPTENSSTKAERPVTESTTVNTGNSVVENPENTTQPAVNSESSESKSRRRRSVSQPQETSAEETTVTSTNETTVADNSESSNKPKSRRKRSISQSQETSTDETTVADNSKSSKPNRRSRRSVRSVPHNVEPATTSSNDRSAVLLRDLTSTNTNAVISDAMAKAQFVALNVGKAVSQHISQLEMNNEGQYNVWVSNTSMNENYSSSQYRRFSSKSTQTQLGWDQTISNNVQLGGVFTYVRNSNNFDKATSKNTLAQVNFYSKYYADNHWYLAVDLGYGKFQSKLQTNNNAKFARHTAQFGLTAGKAFNLGNFGITPIVGVRYSYLSNANFALDQDRIKVNPISVKTAFAQVDLSYTYHLGEFSVTPILSARYDANQGSGKINVTRYDFAYNVENQQQYNAGLKLKYHNVKLSLIGGLTKAKQAEKQKTAELKLSFSF</sequence>
<dbReference type="InterPro" id="IPR030396">
    <property type="entry name" value="Peptidase_S6_dom"/>
</dbReference>
<comment type="catalytic activity">
    <reaction evidence="17">
        <text>Cleavage of immunoglobulin A molecules at certain Pro-|-Xaa bonds in the hinge region. No small molecule substrates are known.</text>
        <dbReference type="EC" id="3.4.21.72"/>
    </reaction>
</comment>
<dbReference type="GO" id="GO:0006508">
    <property type="term" value="P:proteolysis"/>
    <property type="evidence" value="ECO:0007669"/>
    <property type="project" value="UniProtKB-KW"/>
</dbReference>
<keyword evidence="15" id="KW-0865">Zymogen</keyword>
<evidence type="ECO:0000256" key="3">
    <source>
        <dbReference type="ARBA" id="ARBA00004571"/>
    </source>
</evidence>
<feature type="compositionally biased region" description="Low complexity" evidence="21">
    <location>
        <begin position="1436"/>
        <end position="1456"/>
    </location>
</feature>
<keyword evidence="16" id="KW-0998">Cell outer membrane</keyword>
<evidence type="ECO:0000256" key="17">
    <source>
        <dbReference type="ARBA" id="ARBA00035943"/>
    </source>
</evidence>
<evidence type="ECO:0000256" key="4">
    <source>
        <dbReference type="ARBA" id="ARBA00004613"/>
    </source>
</evidence>
<keyword evidence="13" id="KW-0843">Virulence</keyword>
<evidence type="ECO:0000256" key="20">
    <source>
        <dbReference type="ARBA" id="ARBA00040384"/>
    </source>
</evidence>
<proteinExistence type="predicted"/>
<evidence type="ECO:0000256" key="2">
    <source>
        <dbReference type="ARBA" id="ARBA00004418"/>
    </source>
</evidence>
<feature type="compositionally biased region" description="Polar residues" evidence="21">
    <location>
        <begin position="1146"/>
        <end position="1201"/>
    </location>
</feature>
<dbReference type="Pfam" id="PF24078">
    <property type="entry name" value="Beta-sol_PIC_HAP1_IgA0_2nd"/>
    <property type="match status" value="1"/>
</dbReference>
<comment type="caution">
    <text evidence="25">The sequence shown here is derived from an EMBL/GenBank/DDBJ whole genome shotgun (WGS) entry which is preliminary data.</text>
</comment>
<evidence type="ECO:0000256" key="21">
    <source>
        <dbReference type="SAM" id="MobiDB-lite"/>
    </source>
</evidence>
<evidence type="ECO:0000256" key="14">
    <source>
        <dbReference type="ARBA" id="ARBA00023136"/>
    </source>
</evidence>
<dbReference type="Gene3D" id="2.40.10.120">
    <property type="match status" value="1"/>
</dbReference>
<evidence type="ECO:0000256" key="11">
    <source>
        <dbReference type="ARBA" id="ARBA00022801"/>
    </source>
</evidence>
<dbReference type="InterPro" id="IPR057393">
    <property type="entry name" value="PIC_HAP1_IgA0_b-sol2"/>
</dbReference>
<dbReference type="GO" id="GO:0009279">
    <property type="term" value="C:cell outer membrane"/>
    <property type="evidence" value="ECO:0007669"/>
    <property type="project" value="UniProtKB-SubCell"/>
</dbReference>
<dbReference type="Pfam" id="PF02395">
    <property type="entry name" value="Peptidase_S6"/>
    <property type="match status" value="1"/>
</dbReference>
<feature type="compositionally biased region" description="Polar residues" evidence="21">
    <location>
        <begin position="998"/>
        <end position="1020"/>
    </location>
</feature>
<keyword evidence="5" id="KW-1134">Transmembrane beta strand</keyword>
<keyword evidence="12" id="KW-0720">Serine protease</keyword>
<organism evidence="25">
    <name type="scientific">Haemophilus influenzae</name>
    <dbReference type="NCBI Taxonomy" id="727"/>
    <lineage>
        <taxon>Bacteria</taxon>
        <taxon>Pseudomonadati</taxon>
        <taxon>Pseudomonadota</taxon>
        <taxon>Gammaproteobacteria</taxon>
        <taxon>Pasteurellales</taxon>
        <taxon>Pasteurellaceae</taxon>
        <taxon>Haemophilus</taxon>
    </lineage>
</organism>
<dbReference type="EMBL" id="MZHU01000009">
    <property type="protein sequence ID" value="PRK67077.1"/>
    <property type="molecule type" value="Genomic_DNA"/>
</dbReference>
<keyword evidence="11 25" id="KW-0378">Hydrolase</keyword>
<dbReference type="Pfam" id="PF03797">
    <property type="entry name" value="Autotransporter"/>
    <property type="match status" value="1"/>
</dbReference>
<evidence type="ECO:0000313" key="25">
    <source>
        <dbReference type="EMBL" id="PRK67077.1"/>
    </source>
</evidence>
<evidence type="ECO:0000256" key="15">
    <source>
        <dbReference type="ARBA" id="ARBA00023145"/>
    </source>
</evidence>
<dbReference type="Pfam" id="PF03212">
    <property type="entry name" value="Pertactin"/>
    <property type="match status" value="1"/>
</dbReference>
<dbReference type="PANTHER" id="PTHR12338:SF9">
    <property type="entry name" value="IMMUNOGLOBULIN A1 PROTEASE AUTOTRANSPORTER"/>
    <property type="match status" value="1"/>
</dbReference>
<feature type="domain" description="Peptidase S6" evidence="24">
    <location>
        <begin position="26"/>
        <end position="323"/>
    </location>
</feature>
<feature type="domain" description="Autotransporter" evidence="23">
    <location>
        <begin position="1528"/>
        <end position="1780"/>
    </location>
</feature>
<feature type="compositionally biased region" description="Basic and acidic residues" evidence="21">
    <location>
        <begin position="1202"/>
        <end position="1222"/>
    </location>
</feature>
<dbReference type="PROSITE" id="PS51208">
    <property type="entry name" value="AUTOTRANSPORTER"/>
    <property type="match status" value="1"/>
</dbReference>
<keyword evidence="6" id="KW-0964">Secreted</keyword>
<evidence type="ECO:0000256" key="12">
    <source>
        <dbReference type="ARBA" id="ARBA00022825"/>
    </source>
</evidence>
<evidence type="ECO:0000256" key="19">
    <source>
        <dbReference type="ARBA" id="ARBA00038992"/>
    </source>
</evidence>
<evidence type="ECO:0000259" key="23">
    <source>
        <dbReference type="PROSITE" id="PS51208"/>
    </source>
</evidence>
<feature type="compositionally biased region" description="Basic and acidic residues" evidence="21">
    <location>
        <begin position="1133"/>
        <end position="1145"/>
    </location>
</feature>
<evidence type="ECO:0000256" key="6">
    <source>
        <dbReference type="ARBA" id="ARBA00022525"/>
    </source>
</evidence>
<feature type="region of interest" description="Disordered" evidence="21">
    <location>
        <begin position="998"/>
        <end position="1481"/>
    </location>
</feature>
<keyword evidence="8" id="KW-0812">Transmembrane</keyword>
<evidence type="ECO:0000256" key="1">
    <source>
        <dbReference type="ARBA" id="ARBA00004241"/>
    </source>
</evidence>
<reference evidence="25" key="1">
    <citation type="submission" date="2017-02" db="EMBL/GenBank/DDBJ databases">
        <title>Haemophilus influenzae in COPD genome sequencing project.</title>
        <authorList>
            <person name="Murphy T.F."/>
            <person name="Kong Y."/>
            <person name="Nadendla S."/>
            <person name="Tettelin H."/>
            <person name="Pettigrew M."/>
        </authorList>
    </citation>
    <scope>NUCLEOTIDE SEQUENCE [LARGE SCALE GENOMIC DNA]</scope>
    <source>
        <strain evidence="25">84P15H4</strain>
    </source>
</reference>
<evidence type="ECO:0000256" key="10">
    <source>
        <dbReference type="ARBA" id="ARBA00022764"/>
    </source>
</evidence>
<evidence type="ECO:0000256" key="13">
    <source>
        <dbReference type="ARBA" id="ARBA00023026"/>
    </source>
</evidence>
<dbReference type="PANTHER" id="PTHR12338">
    <property type="entry name" value="AUTOTRANSPORTER"/>
    <property type="match status" value="1"/>
</dbReference>
<dbReference type="PRINTS" id="PR00921">
    <property type="entry name" value="IGASERPTASE"/>
</dbReference>
<evidence type="ECO:0000256" key="16">
    <source>
        <dbReference type="ARBA" id="ARBA00023237"/>
    </source>
</evidence>
<feature type="compositionally biased region" description="Polar residues" evidence="21">
    <location>
        <begin position="1080"/>
        <end position="1094"/>
    </location>
</feature>
<dbReference type="GO" id="GO:0042597">
    <property type="term" value="C:periplasmic space"/>
    <property type="evidence" value="ECO:0007669"/>
    <property type="project" value="UniProtKB-SubCell"/>
</dbReference>
<feature type="chain" id="PRO_5015752405" description="Immunoglobulin A1 protease autotransporter" evidence="22">
    <location>
        <begin position="26"/>
        <end position="1780"/>
    </location>
</feature>
<feature type="compositionally biased region" description="Basic and acidic residues" evidence="21">
    <location>
        <begin position="1305"/>
        <end position="1314"/>
    </location>
</feature>
<comment type="subcellular location">
    <subcellularLocation>
        <location evidence="3">Cell outer membrane</location>
        <topology evidence="3">Multi-pass membrane protein</topology>
    </subcellularLocation>
    <subcellularLocation>
        <location evidence="1">Cell surface</location>
    </subcellularLocation>
    <subcellularLocation>
        <location evidence="2">Periplasm</location>
    </subcellularLocation>
    <subcellularLocation>
        <location evidence="4">Secreted</location>
    </subcellularLocation>
</comment>
<gene>
    <name evidence="25" type="primary">iga</name>
    <name evidence="25" type="ORF">BV163_00367</name>
</gene>
<dbReference type="Pfam" id="PF24077">
    <property type="entry name" value="IgA0_D2"/>
    <property type="match status" value="1"/>
</dbReference>
<feature type="compositionally biased region" description="Low complexity" evidence="21">
    <location>
        <begin position="1402"/>
        <end position="1427"/>
    </location>
</feature>
<feature type="compositionally biased region" description="Polar residues" evidence="21">
    <location>
        <begin position="1227"/>
        <end position="1300"/>
    </location>
</feature>
<dbReference type="RefSeq" id="WP_005690858.1">
    <property type="nucleotide sequence ID" value="NZ_CP089175.1"/>
</dbReference>
<dbReference type="GO" id="GO:0004252">
    <property type="term" value="F:serine-type endopeptidase activity"/>
    <property type="evidence" value="ECO:0007669"/>
    <property type="project" value="InterPro"/>
</dbReference>
<name>A0A2S9S393_HAEIF</name>
<evidence type="ECO:0000259" key="24">
    <source>
        <dbReference type="PROSITE" id="PS51691"/>
    </source>
</evidence>
<dbReference type="InterPro" id="IPR057069">
    <property type="entry name" value="IgA0_D2"/>
</dbReference>
<dbReference type="Gene3D" id="2.160.20.20">
    <property type="match status" value="1"/>
</dbReference>
<feature type="signal peptide" evidence="22">
    <location>
        <begin position="1"/>
        <end position="25"/>
    </location>
</feature>
<evidence type="ECO:0000256" key="7">
    <source>
        <dbReference type="ARBA" id="ARBA00022670"/>
    </source>
</evidence>
<feature type="compositionally biased region" description="Polar residues" evidence="21">
    <location>
        <begin position="1359"/>
        <end position="1383"/>
    </location>
</feature>
<comment type="function">
    <text evidence="18">Virulence factor; cleaves host immunoglobulin A producing intact Fc and Fab fragments.</text>
</comment>
<dbReference type="GO" id="GO:0009986">
    <property type="term" value="C:cell surface"/>
    <property type="evidence" value="ECO:0007669"/>
    <property type="project" value="UniProtKB-SubCell"/>
</dbReference>
<protein>
    <recommendedName>
        <fullName evidence="20">Immunoglobulin A1 protease autotransporter</fullName>
        <ecNumber evidence="19">3.4.21.72</ecNumber>
    </recommendedName>
</protein>
<accession>A0A2S9S393</accession>
<dbReference type="InterPro" id="IPR050909">
    <property type="entry name" value="Bact_Autotransporter_VF"/>
</dbReference>
<evidence type="ECO:0000256" key="5">
    <source>
        <dbReference type="ARBA" id="ARBA00022452"/>
    </source>
</evidence>
<keyword evidence="7 25" id="KW-0645">Protease</keyword>
<dbReference type="InterPro" id="IPR005546">
    <property type="entry name" value="Autotransporte_beta"/>
</dbReference>
<evidence type="ECO:0000256" key="9">
    <source>
        <dbReference type="ARBA" id="ARBA00022729"/>
    </source>
</evidence>
<dbReference type="PROSITE" id="PS51691">
    <property type="entry name" value="PEPTIDASE_S6"/>
    <property type="match status" value="1"/>
</dbReference>
<dbReference type="InterPro" id="IPR004899">
    <property type="entry name" value="Pertactin_central"/>
</dbReference>
<dbReference type="Gene3D" id="3.30.160.280">
    <property type="match status" value="1"/>
</dbReference>